<name>A0A3B1JI46_ASTMX</name>
<dbReference type="InterPro" id="IPR045058">
    <property type="entry name" value="GIMA/IAN/Toc"/>
</dbReference>
<evidence type="ECO:0000259" key="5">
    <source>
        <dbReference type="PROSITE" id="PS51720"/>
    </source>
</evidence>
<evidence type="ECO:0000256" key="2">
    <source>
        <dbReference type="ARBA" id="ARBA00022741"/>
    </source>
</evidence>
<reference evidence="6" key="3">
    <citation type="submission" date="2025-08" db="UniProtKB">
        <authorList>
            <consortium name="Ensembl"/>
        </authorList>
    </citation>
    <scope>IDENTIFICATION</scope>
</reference>
<evidence type="ECO:0000256" key="1">
    <source>
        <dbReference type="ARBA" id="ARBA00008535"/>
    </source>
</evidence>
<reference evidence="7" key="2">
    <citation type="journal article" date="2014" name="Nat. Commun.">
        <title>The cavefish genome reveals candidate genes for eye loss.</title>
        <authorList>
            <person name="McGaugh S.E."/>
            <person name="Gross J.B."/>
            <person name="Aken B."/>
            <person name="Blin M."/>
            <person name="Borowsky R."/>
            <person name="Chalopin D."/>
            <person name="Hinaux H."/>
            <person name="Jeffery W.R."/>
            <person name="Keene A."/>
            <person name="Ma L."/>
            <person name="Minx P."/>
            <person name="Murphy D."/>
            <person name="O'Quin K.E."/>
            <person name="Retaux S."/>
            <person name="Rohner N."/>
            <person name="Searle S.M."/>
            <person name="Stahl B.A."/>
            <person name="Tabin C."/>
            <person name="Volff J.N."/>
            <person name="Yoshizawa M."/>
            <person name="Warren W.C."/>
        </authorList>
    </citation>
    <scope>NUCLEOTIDE SEQUENCE [LARGE SCALE GENOMIC DNA]</scope>
    <source>
        <strain evidence="7">female</strain>
    </source>
</reference>
<keyword evidence="3" id="KW-0342">GTP-binding</keyword>
<dbReference type="Proteomes" id="UP000018467">
    <property type="component" value="Unassembled WGS sequence"/>
</dbReference>
<accession>A0A3B1JI46</accession>
<evidence type="ECO:0000256" key="4">
    <source>
        <dbReference type="SAM" id="MobiDB-lite"/>
    </source>
</evidence>
<dbReference type="Ensembl" id="ENSAMXT00000039678.1">
    <property type="protein sequence ID" value="ENSAMXP00000042092.1"/>
    <property type="gene ID" value="ENSAMXG00000039264.1"/>
</dbReference>
<comment type="similarity">
    <text evidence="1">Belongs to the TRAFAC class TrmE-Era-EngA-EngB-Septin-like GTPase superfamily. AIG1/Toc34/Toc159-like paraseptin GTPase family. IAN subfamily.</text>
</comment>
<dbReference type="PROSITE" id="PS51720">
    <property type="entry name" value="G_AIG1"/>
    <property type="match status" value="1"/>
</dbReference>
<dbReference type="AlphaFoldDB" id="A0A3B1JI46"/>
<dbReference type="STRING" id="7994.ENSAMXP00000042092"/>
<dbReference type="Bgee" id="ENSAMXG00000039264">
    <property type="expression patterns" value="Expressed in pharyngeal gill and 3 other cell types or tissues"/>
</dbReference>
<evidence type="ECO:0000256" key="3">
    <source>
        <dbReference type="ARBA" id="ARBA00023134"/>
    </source>
</evidence>
<dbReference type="Gene3D" id="3.40.50.300">
    <property type="entry name" value="P-loop containing nucleotide triphosphate hydrolases"/>
    <property type="match status" value="1"/>
</dbReference>
<reference evidence="7" key="1">
    <citation type="submission" date="2013-03" db="EMBL/GenBank/DDBJ databases">
        <authorList>
            <person name="Jeffery W."/>
            <person name="Warren W."/>
            <person name="Wilson R.K."/>
        </authorList>
    </citation>
    <scope>NUCLEOTIDE SEQUENCE</scope>
    <source>
        <strain evidence="7">female</strain>
    </source>
</reference>
<dbReference type="PANTHER" id="PTHR10903">
    <property type="entry name" value="GTPASE, IMAP FAMILY MEMBER-RELATED"/>
    <property type="match status" value="1"/>
</dbReference>
<feature type="region of interest" description="Disordered" evidence="4">
    <location>
        <begin position="124"/>
        <end position="151"/>
    </location>
</feature>
<reference evidence="6" key="4">
    <citation type="submission" date="2025-09" db="UniProtKB">
        <authorList>
            <consortium name="Ensembl"/>
        </authorList>
    </citation>
    <scope>IDENTIFICATION</scope>
</reference>
<dbReference type="PANTHER" id="PTHR10903:SF188">
    <property type="entry name" value="GTPASE IMAP FAMILY MEMBER 2-LIKE-RELATED"/>
    <property type="match status" value="1"/>
</dbReference>
<dbReference type="GO" id="GO:0005525">
    <property type="term" value="F:GTP binding"/>
    <property type="evidence" value="ECO:0007669"/>
    <property type="project" value="UniProtKB-KW"/>
</dbReference>
<dbReference type="InterPro" id="IPR027417">
    <property type="entry name" value="P-loop_NTPase"/>
</dbReference>
<feature type="compositionally biased region" description="Basic and acidic residues" evidence="4">
    <location>
        <begin position="124"/>
        <end position="146"/>
    </location>
</feature>
<keyword evidence="7" id="KW-1185">Reference proteome</keyword>
<evidence type="ECO:0000313" key="6">
    <source>
        <dbReference type="Ensembl" id="ENSAMXP00000042092.1"/>
    </source>
</evidence>
<protein>
    <recommendedName>
        <fullName evidence="5">AIG1-type G domain-containing protein</fullName>
    </recommendedName>
</protein>
<feature type="region of interest" description="Disordered" evidence="4">
    <location>
        <begin position="1"/>
        <end position="52"/>
    </location>
</feature>
<dbReference type="InterPro" id="IPR006703">
    <property type="entry name" value="G_AIG1"/>
</dbReference>
<organism evidence="6 7">
    <name type="scientific">Astyanax mexicanus</name>
    <name type="common">Blind cave fish</name>
    <name type="synonym">Astyanax fasciatus mexicanus</name>
    <dbReference type="NCBI Taxonomy" id="7994"/>
    <lineage>
        <taxon>Eukaryota</taxon>
        <taxon>Metazoa</taxon>
        <taxon>Chordata</taxon>
        <taxon>Craniata</taxon>
        <taxon>Vertebrata</taxon>
        <taxon>Euteleostomi</taxon>
        <taxon>Actinopterygii</taxon>
        <taxon>Neopterygii</taxon>
        <taxon>Teleostei</taxon>
        <taxon>Ostariophysi</taxon>
        <taxon>Characiformes</taxon>
        <taxon>Characoidei</taxon>
        <taxon>Acestrorhamphidae</taxon>
        <taxon>Acestrorhamphinae</taxon>
        <taxon>Astyanax</taxon>
    </lineage>
</organism>
<dbReference type="GeneTree" id="ENSGT01140000282522"/>
<proteinExistence type="inferred from homology"/>
<feature type="domain" description="AIG1-type G" evidence="5">
    <location>
        <begin position="156"/>
        <end position="349"/>
    </location>
</feature>
<sequence>MYEELQKRLLKEFEEEKRKKDKERKRQKEEEDQKFKMSIKEMEKEKEKLNRKNTEPILWTSVRDESPITSNPQDPIRRRHTIDMIPEQSCPQMRTEDLQPRTQLEAEMIRNPWGESVQMERLSINEDLRRQNEKKKKEQEEWEKKGATGGVIPDPDRHVRIVLLGTARSGKSETGNTILGQTAFGKNINISSRAKCRKHDGWVENKRVTVIDTKGISHGADISSYKTLFEESLSMSSPGPHVFLLVIHSPTMLNNTMFPLINSLGPEFLKRALVLLTYGDIWGSDHRRVLNLNLELKRLVNRCGGDFQIFNNENKEDRTQVSELLEKIQILVQKNGGRHYTNEMYLEAQRKMLEGRVGDLEERVDVLARENEQLSTFILQSQRKANSG</sequence>
<evidence type="ECO:0000313" key="7">
    <source>
        <dbReference type="Proteomes" id="UP000018467"/>
    </source>
</evidence>
<dbReference type="InParanoid" id="A0A3B1JI46"/>
<keyword evidence="2" id="KW-0547">Nucleotide-binding</keyword>
<dbReference type="Pfam" id="PF04548">
    <property type="entry name" value="AIG1"/>
    <property type="match status" value="1"/>
</dbReference>
<dbReference type="SUPFAM" id="SSF52540">
    <property type="entry name" value="P-loop containing nucleoside triphosphate hydrolases"/>
    <property type="match status" value="1"/>
</dbReference>